<dbReference type="STRING" id="105231.A0A1Y1I4Y8"/>
<evidence type="ECO:0000256" key="2">
    <source>
        <dbReference type="ARBA" id="ARBA00022723"/>
    </source>
</evidence>
<keyword evidence="2 5" id="KW-0479">Metal-binding</keyword>
<evidence type="ECO:0000256" key="4">
    <source>
        <dbReference type="ARBA" id="ARBA00023004"/>
    </source>
</evidence>
<keyword evidence="5" id="KW-0349">Heme</keyword>
<dbReference type="CDD" id="cd11064">
    <property type="entry name" value="CYP86A"/>
    <property type="match status" value="1"/>
</dbReference>
<evidence type="ECO:0000256" key="3">
    <source>
        <dbReference type="ARBA" id="ARBA00023002"/>
    </source>
</evidence>
<dbReference type="PRINTS" id="PR00385">
    <property type="entry name" value="P450"/>
</dbReference>
<evidence type="ECO:0000256" key="1">
    <source>
        <dbReference type="ARBA" id="ARBA00010617"/>
    </source>
</evidence>
<keyword evidence="3" id="KW-0560">Oxidoreductase</keyword>
<dbReference type="PRINTS" id="PR00463">
    <property type="entry name" value="EP450I"/>
</dbReference>
<sequence>MEAIATMSFSEALLAALGLTILYLLCTTLWRLTRPHKGPFAWPLVGAFPQLMWNYHRYHDWISDQYRRHGGTLLVPIPFDSLTYVADPRCVEHMLKTNFKNYPKGDRDRDILLELLGGGIFNADGQDWAVQRKTAVHEFSVRKLREHATLVFQEEVGVLVKQIDQAAEQGTPVDLQDLLMRLTLETICHVGFGIRLGVLAPSDGSSEACEFAKAFDLTNQIVAERFVSPVIWKLKRLLKIGGEGKMRKAQSAINRFANSVIQKRREELDTMRGGKNGLQMVENSEWRHGSGNGNGKRNGVLGVSPEASDESSSNSDEDKEKEATGEKRREGSPSLDATRTGPKGRWTLVENEENAKPQIPTTPSSENSEPQDLLSRFMSMRDGCGAPYPDEYLRDVILNFIIAGRDTSAGAITWLFYELSRSRRVEEKIFQELMGVLEAGPGEGGRVAARLTFEKLRKLTYLQAALSETLRLHPSVPGDRKTAVNADVLPDGTRIAPGQFVVWTAYTMGRQESIWGPDAAEFRPERWLGPDGSYRAESTYKFTAFQGGPRVCLGKELAFLEMKAAAAALIYNFRFQVVPGYQVTYGMALTLPVKGGLPVIVTKRWNP</sequence>
<dbReference type="EMBL" id="DF237088">
    <property type="protein sequence ID" value="GAQ83188.1"/>
    <property type="molecule type" value="Genomic_DNA"/>
</dbReference>
<evidence type="ECO:0000313" key="8">
    <source>
        <dbReference type="EMBL" id="GAQ83188.1"/>
    </source>
</evidence>
<keyword evidence="7" id="KW-1133">Transmembrane helix</keyword>
<reference evidence="8 9" key="1">
    <citation type="journal article" date="2014" name="Nat. Commun.">
        <title>Klebsormidium flaccidum genome reveals primary factors for plant terrestrial adaptation.</title>
        <authorList>
            <person name="Hori K."/>
            <person name="Maruyama F."/>
            <person name="Fujisawa T."/>
            <person name="Togashi T."/>
            <person name="Yamamoto N."/>
            <person name="Seo M."/>
            <person name="Sato S."/>
            <person name="Yamada T."/>
            <person name="Mori H."/>
            <person name="Tajima N."/>
            <person name="Moriyama T."/>
            <person name="Ikeuchi M."/>
            <person name="Watanabe M."/>
            <person name="Wada H."/>
            <person name="Kobayashi K."/>
            <person name="Saito M."/>
            <person name="Masuda T."/>
            <person name="Sasaki-Sekimoto Y."/>
            <person name="Mashiguchi K."/>
            <person name="Awai K."/>
            <person name="Shimojima M."/>
            <person name="Masuda S."/>
            <person name="Iwai M."/>
            <person name="Nobusawa T."/>
            <person name="Narise T."/>
            <person name="Kondo S."/>
            <person name="Saito H."/>
            <person name="Sato R."/>
            <person name="Murakawa M."/>
            <person name="Ihara Y."/>
            <person name="Oshima-Yamada Y."/>
            <person name="Ohtaka K."/>
            <person name="Satoh M."/>
            <person name="Sonobe K."/>
            <person name="Ishii M."/>
            <person name="Ohtani R."/>
            <person name="Kanamori-Sato M."/>
            <person name="Honoki R."/>
            <person name="Miyazaki D."/>
            <person name="Mochizuki H."/>
            <person name="Umetsu J."/>
            <person name="Higashi K."/>
            <person name="Shibata D."/>
            <person name="Kamiya Y."/>
            <person name="Sato N."/>
            <person name="Nakamura Y."/>
            <person name="Tabata S."/>
            <person name="Ida S."/>
            <person name="Kurokawa K."/>
            <person name="Ohta H."/>
        </authorList>
    </citation>
    <scope>NUCLEOTIDE SEQUENCE [LARGE SCALE GENOMIC DNA]</scope>
    <source>
        <strain evidence="8 9">NIES-2285</strain>
    </source>
</reference>
<dbReference type="SUPFAM" id="SSF48264">
    <property type="entry name" value="Cytochrome P450"/>
    <property type="match status" value="2"/>
</dbReference>
<feature type="compositionally biased region" description="Basic and acidic residues" evidence="6">
    <location>
        <begin position="316"/>
        <end position="331"/>
    </location>
</feature>
<feature type="region of interest" description="Disordered" evidence="6">
    <location>
        <begin position="285"/>
        <end position="371"/>
    </location>
</feature>
<organism evidence="8 9">
    <name type="scientific">Klebsormidium nitens</name>
    <name type="common">Green alga</name>
    <name type="synonym">Ulothrix nitens</name>
    <dbReference type="NCBI Taxonomy" id="105231"/>
    <lineage>
        <taxon>Eukaryota</taxon>
        <taxon>Viridiplantae</taxon>
        <taxon>Streptophyta</taxon>
        <taxon>Klebsormidiophyceae</taxon>
        <taxon>Klebsormidiales</taxon>
        <taxon>Klebsormidiaceae</taxon>
        <taxon>Klebsormidium</taxon>
    </lineage>
</organism>
<dbReference type="InterPro" id="IPR036396">
    <property type="entry name" value="Cyt_P450_sf"/>
</dbReference>
<comment type="cofactor">
    <cofactor evidence="5">
        <name>heme</name>
        <dbReference type="ChEBI" id="CHEBI:30413"/>
    </cofactor>
</comment>
<evidence type="ECO:0000313" key="9">
    <source>
        <dbReference type="Proteomes" id="UP000054558"/>
    </source>
</evidence>
<dbReference type="GO" id="GO:0016705">
    <property type="term" value="F:oxidoreductase activity, acting on paired donors, with incorporation or reduction of molecular oxygen"/>
    <property type="evidence" value="ECO:0007669"/>
    <property type="project" value="InterPro"/>
</dbReference>
<dbReference type="PANTHER" id="PTHR24296">
    <property type="entry name" value="CYTOCHROME P450"/>
    <property type="match status" value="1"/>
</dbReference>
<protein>
    <submittedName>
        <fullName evidence="8">Cytochrome P450 86B1</fullName>
    </submittedName>
</protein>
<dbReference type="GO" id="GO:0004497">
    <property type="term" value="F:monooxygenase activity"/>
    <property type="evidence" value="ECO:0007669"/>
    <property type="project" value="InterPro"/>
</dbReference>
<feature type="binding site" description="axial binding residue" evidence="5">
    <location>
        <position position="552"/>
    </location>
    <ligand>
        <name>heme</name>
        <dbReference type="ChEBI" id="CHEBI:30413"/>
    </ligand>
    <ligandPart>
        <name>Fe</name>
        <dbReference type="ChEBI" id="CHEBI:18248"/>
    </ligandPart>
</feature>
<evidence type="ECO:0000256" key="5">
    <source>
        <dbReference type="PIRSR" id="PIRSR602401-1"/>
    </source>
</evidence>
<dbReference type="InterPro" id="IPR001128">
    <property type="entry name" value="Cyt_P450"/>
</dbReference>
<dbReference type="OMA" id="ACAIDIM"/>
<dbReference type="Proteomes" id="UP000054558">
    <property type="component" value="Unassembled WGS sequence"/>
</dbReference>
<gene>
    <name evidence="8" type="ORF">KFL_001390060</name>
</gene>
<keyword evidence="9" id="KW-1185">Reference proteome</keyword>
<dbReference type="GO" id="GO:0020037">
    <property type="term" value="F:heme binding"/>
    <property type="evidence" value="ECO:0007669"/>
    <property type="project" value="InterPro"/>
</dbReference>
<keyword evidence="7" id="KW-0812">Transmembrane</keyword>
<dbReference type="AlphaFoldDB" id="A0A1Y1I4Y8"/>
<evidence type="ECO:0000256" key="6">
    <source>
        <dbReference type="SAM" id="MobiDB-lite"/>
    </source>
</evidence>
<proteinExistence type="inferred from homology"/>
<dbReference type="GO" id="GO:0005506">
    <property type="term" value="F:iron ion binding"/>
    <property type="evidence" value="ECO:0007669"/>
    <property type="project" value="InterPro"/>
</dbReference>
<evidence type="ECO:0000256" key="7">
    <source>
        <dbReference type="SAM" id="Phobius"/>
    </source>
</evidence>
<dbReference type="InterPro" id="IPR002401">
    <property type="entry name" value="Cyt_P450_E_grp-I"/>
</dbReference>
<accession>A0A1Y1I4Y8</accession>
<keyword evidence="4 5" id="KW-0408">Iron</keyword>
<dbReference type="Gene3D" id="1.10.630.10">
    <property type="entry name" value="Cytochrome P450"/>
    <property type="match status" value="2"/>
</dbReference>
<name>A0A1Y1I4Y8_KLENI</name>
<feature type="transmembrane region" description="Helical" evidence="7">
    <location>
        <begin position="12"/>
        <end position="30"/>
    </location>
</feature>
<dbReference type="Pfam" id="PF00067">
    <property type="entry name" value="p450"/>
    <property type="match status" value="2"/>
</dbReference>
<feature type="compositionally biased region" description="Polar residues" evidence="6">
    <location>
        <begin position="359"/>
        <end position="370"/>
    </location>
</feature>
<dbReference type="OrthoDB" id="1470350at2759"/>
<comment type="similarity">
    <text evidence="1">Belongs to the cytochrome P450 family.</text>
</comment>
<keyword evidence="7" id="KW-0472">Membrane</keyword>